<feature type="signal peptide" evidence="2">
    <location>
        <begin position="1"/>
        <end position="17"/>
    </location>
</feature>
<dbReference type="OrthoDB" id="3917128at2759"/>
<dbReference type="AlphaFoldDB" id="S3E9D3"/>
<reference evidence="3 4" key="1">
    <citation type="journal article" date="2013" name="BMC Genomics">
        <title>Genomics-driven discovery of the pneumocandin biosynthetic gene cluster in the fungus Glarea lozoyensis.</title>
        <authorList>
            <person name="Chen L."/>
            <person name="Yue Q."/>
            <person name="Zhang X."/>
            <person name="Xiang M."/>
            <person name="Wang C."/>
            <person name="Li S."/>
            <person name="Che Y."/>
            <person name="Ortiz-Lopez F.J."/>
            <person name="Bills G.F."/>
            <person name="Liu X."/>
            <person name="An Z."/>
        </authorList>
    </citation>
    <scope>NUCLEOTIDE SEQUENCE [LARGE SCALE GENOMIC DNA]</scope>
    <source>
        <strain evidence="4">ATCC 20868 / MF5171</strain>
    </source>
</reference>
<keyword evidence="1" id="KW-1133">Transmembrane helix</keyword>
<protein>
    <submittedName>
        <fullName evidence="3">Uncharacterized protein</fullName>
    </submittedName>
</protein>
<evidence type="ECO:0000313" key="3">
    <source>
        <dbReference type="EMBL" id="EPE34898.1"/>
    </source>
</evidence>
<name>S3E9D3_GLAL2</name>
<dbReference type="OMA" id="VWENMRR"/>
<dbReference type="GeneID" id="19469639"/>
<keyword evidence="1" id="KW-0472">Membrane</keyword>
<dbReference type="RefSeq" id="XP_008077885.1">
    <property type="nucleotide sequence ID" value="XM_008079694.1"/>
</dbReference>
<organism evidence="3 4">
    <name type="scientific">Glarea lozoyensis (strain ATCC 20868 / MF5171)</name>
    <dbReference type="NCBI Taxonomy" id="1116229"/>
    <lineage>
        <taxon>Eukaryota</taxon>
        <taxon>Fungi</taxon>
        <taxon>Dikarya</taxon>
        <taxon>Ascomycota</taxon>
        <taxon>Pezizomycotina</taxon>
        <taxon>Leotiomycetes</taxon>
        <taxon>Helotiales</taxon>
        <taxon>Helotiaceae</taxon>
        <taxon>Glarea</taxon>
    </lineage>
</organism>
<dbReference type="eggNOG" id="ENOG502T1P8">
    <property type="taxonomic scope" value="Eukaryota"/>
</dbReference>
<keyword evidence="2" id="KW-0732">Signal</keyword>
<gene>
    <name evidence="3" type="ORF">GLAREA_10593</name>
</gene>
<dbReference type="Proteomes" id="UP000016922">
    <property type="component" value="Unassembled WGS sequence"/>
</dbReference>
<evidence type="ECO:0000313" key="4">
    <source>
        <dbReference type="Proteomes" id="UP000016922"/>
    </source>
</evidence>
<feature type="chain" id="PRO_5004508725" evidence="2">
    <location>
        <begin position="18"/>
        <end position="334"/>
    </location>
</feature>
<keyword evidence="1" id="KW-0812">Transmembrane</keyword>
<dbReference type="KEGG" id="glz:GLAREA_10593"/>
<feature type="transmembrane region" description="Helical" evidence="1">
    <location>
        <begin position="270"/>
        <end position="290"/>
    </location>
</feature>
<sequence>MLSSTLITALLIASTTANSILTCTTTPNPTCANPIDEITHISPTFVVAKLPCLDCPTVNRKGPDTHHEITHEENALFLNLTLTPRALLLNSIPIYPPLSLPPPRIYIGQIPPPFTNKDLATSIACKTSCADEHNCWCIEPSLGAYGVSYSYTALSTSDNKWTIVFDIIGGLNGYQDDPYIEFTKPGQKVLVLEITDTSGTIELLDIKLVERVTKLPPSKTSSVWLKIVRFFGFKDEAVRGPGHLVVDVREWEDGVRVGTLWYFVGRAMDYWLPVVIVISVFLGLVGLWVLSLGVRRVYRWEGGGRGVVRKKGREEGVEGEGLLGWVEGRDGWEL</sequence>
<dbReference type="EMBL" id="KE145355">
    <property type="protein sequence ID" value="EPE34898.1"/>
    <property type="molecule type" value="Genomic_DNA"/>
</dbReference>
<dbReference type="HOGENOM" id="CLU_831705_0_0_1"/>
<evidence type="ECO:0000256" key="2">
    <source>
        <dbReference type="SAM" id="SignalP"/>
    </source>
</evidence>
<accession>S3E9D3</accession>
<evidence type="ECO:0000256" key="1">
    <source>
        <dbReference type="SAM" id="Phobius"/>
    </source>
</evidence>
<keyword evidence="4" id="KW-1185">Reference proteome</keyword>
<proteinExistence type="predicted"/>